<reference evidence="1" key="1">
    <citation type="submission" date="2024-05" db="EMBL/GenBank/DDBJ databases">
        <authorList>
            <person name="Bunk B."/>
            <person name="Swiderski J."/>
            <person name="Sproer C."/>
            <person name="Thiel V."/>
        </authorList>
    </citation>
    <scope>NUCLEOTIDE SEQUENCE</scope>
    <source>
        <strain evidence="1">DSM 17735</strain>
        <plasmid evidence="1">p4</plasmid>
    </source>
</reference>
<organism evidence="1">
    <name type="scientific">Polaromonas hydrogenivorans</name>
    <dbReference type="NCBI Taxonomy" id="335476"/>
    <lineage>
        <taxon>Bacteria</taxon>
        <taxon>Pseudomonadati</taxon>
        <taxon>Pseudomonadota</taxon>
        <taxon>Betaproteobacteria</taxon>
        <taxon>Burkholderiales</taxon>
        <taxon>Comamonadaceae</taxon>
        <taxon>Polaromonas</taxon>
    </lineage>
</organism>
<name>A0AAU7LZL7_9BURK</name>
<gene>
    <name evidence="1" type="ORF">ABLV49_25370</name>
</gene>
<proteinExistence type="predicted"/>
<dbReference type="RefSeq" id="WP_349283130.1">
    <property type="nucleotide sequence ID" value="NZ_CBCSCU010000015.1"/>
</dbReference>
<sequence length="131" mass="14662">MPIIVSFKKEKRFMLHCNMTTSLVSLQHGLEDILGDLRFARRSGDLGRLALLTYCEVRRWAREANAQELAKRSSALMENFPYPSRTEFLAAVDALVVELEHVHCSLTESLSASLGSHDANGLNNRTACGFH</sequence>
<accession>A0AAU7LZL7</accession>
<evidence type="ECO:0008006" key="2">
    <source>
        <dbReference type="Google" id="ProtNLM"/>
    </source>
</evidence>
<dbReference type="EMBL" id="CP157679">
    <property type="protein sequence ID" value="XBP73139.1"/>
    <property type="molecule type" value="Genomic_DNA"/>
</dbReference>
<keyword evidence="1" id="KW-0614">Plasmid</keyword>
<dbReference type="AlphaFoldDB" id="A0AAU7LZL7"/>
<evidence type="ECO:0000313" key="1">
    <source>
        <dbReference type="EMBL" id="XBP73139.1"/>
    </source>
</evidence>
<geneLocation type="plasmid" evidence="1">
    <name>p4</name>
</geneLocation>
<protein>
    <recommendedName>
        <fullName evidence="2">Four helix bundle protein</fullName>
    </recommendedName>
</protein>